<evidence type="ECO:0000256" key="3">
    <source>
        <dbReference type="ARBA" id="ARBA00022692"/>
    </source>
</evidence>
<evidence type="ECO:0000256" key="2">
    <source>
        <dbReference type="ARBA" id="ARBA00022448"/>
    </source>
</evidence>
<dbReference type="GO" id="GO:0008324">
    <property type="term" value="F:monoatomic cation transmembrane transporter activity"/>
    <property type="evidence" value="ECO:0007669"/>
    <property type="project" value="InterPro"/>
</dbReference>
<keyword evidence="5 6" id="KW-0472">Membrane</keyword>
<dbReference type="InterPro" id="IPR058533">
    <property type="entry name" value="Cation_efflux_TM"/>
</dbReference>
<keyword evidence="3 6" id="KW-0812">Transmembrane</keyword>
<evidence type="ECO:0000256" key="4">
    <source>
        <dbReference type="ARBA" id="ARBA00022989"/>
    </source>
</evidence>
<dbReference type="AlphaFoldDB" id="A0A2K8KW10"/>
<feature type="domain" description="Cation efflux protein transmembrane" evidence="7">
    <location>
        <begin position="10"/>
        <end position="218"/>
    </location>
</feature>
<dbReference type="NCBIfam" id="TIGR01297">
    <property type="entry name" value="CDF"/>
    <property type="match status" value="1"/>
</dbReference>
<feature type="transmembrane region" description="Helical" evidence="6">
    <location>
        <begin position="189"/>
        <end position="211"/>
    </location>
</feature>
<accession>A0A2K8KW10</accession>
<proteinExistence type="predicted"/>
<dbReference type="PANTHER" id="PTHR13414:SF9">
    <property type="entry name" value="PROTON-COUPLED ZINC ANTIPORTER SLC30A9, MITOCHONDRIAL"/>
    <property type="match status" value="1"/>
</dbReference>
<name>A0A2K8KW10_MARES</name>
<gene>
    <name evidence="8" type="ORF">Ga0123461_0615</name>
</gene>
<comment type="subcellular location">
    <subcellularLocation>
        <location evidence="1">Membrane</location>
        <topology evidence="1">Multi-pass membrane protein</topology>
    </subcellularLocation>
</comment>
<evidence type="ECO:0000259" key="7">
    <source>
        <dbReference type="Pfam" id="PF01545"/>
    </source>
</evidence>
<evidence type="ECO:0000256" key="1">
    <source>
        <dbReference type="ARBA" id="ARBA00004141"/>
    </source>
</evidence>
<evidence type="ECO:0000313" key="8">
    <source>
        <dbReference type="EMBL" id="ATX79045.1"/>
    </source>
</evidence>
<evidence type="ECO:0000256" key="6">
    <source>
        <dbReference type="SAM" id="Phobius"/>
    </source>
</evidence>
<dbReference type="Pfam" id="PF01545">
    <property type="entry name" value="Cation_efflux"/>
    <property type="match status" value="1"/>
</dbReference>
<keyword evidence="9" id="KW-1185">Reference proteome</keyword>
<dbReference type="GO" id="GO:0006882">
    <property type="term" value="P:intracellular zinc ion homeostasis"/>
    <property type="evidence" value="ECO:0007669"/>
    <property type="project" value="TreeGrafter"/>
</dbReference>
<dbReference type="Gene3D" id="1.20.1510.10">
    <property type="entry name" value="Cation efflux protein transmembrane domain"/>
    <property type="match status" value="1"/>
</dbReference>
<dbReference type="SUPFAM" id="SSF161111">
    <property type="entry name" value="Cation efflux protein transmembrane domain-like"/>
    <property type="match status" value="1"/>
</dbReference>
<evidence type="ECO:0000256" key="5">
    <source>
        <dbReference type="ARBA" id="ARBA00023136"/>
    </source>
</evidence>
<dbReference type="InterPro" id="IPR040177">
    <property type="entry name" value="SLC30A9"/>
</dbReference>
<dbReference type="InterPro" id="IPR002524">
    <property type="entry name" value="Cation_efflux"/>
</dbReference>
<evidence type="ECO:0000313" key="9">
    <source>
        <dbReference type="Proteomes" id="UP000231701"/>
    </source>
</evidence>
<dbReference type="PANTHER" id="PTHR13414">
    <property type="entry name" value="HUEL-CATION TRANSPORTER"/>
    <property type="match status" value="1"/>
</dbReference>
<dbReference type="KEGG" id="maes:Ga0123461_0615"/>
<dbReference type="GO" id="GO:0006829">
    <property type="term" value="P:zinc ion transport"/>
    <property type="evidence" value="ECO:0007669"/>
    <property type="project" value="InterPro"/>
</dbReference>
<feature type="transmembrane region" description="Helical" evidence="6">
    <location>
        <begin position="157"/>
        <end position="183"/>
    </location>
</feature>
<dbReference type="InterPro" id="IPR027469">
    <property type="entry name" value="Cation_efflux_TMD_sf"/>
</dbReference>
<reference evidence="8 9" key="1">
    <citation type="submission" date="2016-12" db="EMBL/GenBank/DDBJ databases">
        <title>Isolation and genomic insights into novel planktonic Zetaproteobacteria from stratified waters of the Chesapeake Bay.</title>
        <authorList>
            <person name="McAllister S.M."/>
            <person name="Kato S."/>
            <person name="Chan C.S."/>
            <person name="Chiu B.K."/>
            <person name="Field E.K."/>
        </authorList>
    </citation>
    <scope>NUCLEOTIDE SEQUENCE [LARGE SCALE GENOMIC DNA]</scope>
    <source>
        <strain evidence="8 9">CP-5</strain>
    </source>
</reference>
<dbReference type="EMBL" id="CP018799">
    <property type="protein sequence ID" value="ATX79045.1"/>
    <property type="molecule type" value="Genomic_DNA"/>
</dbReference>
<dbReference type="RefSeq" id="WP_100276985.1">
    <property type="nucleotide sequence ID" value="NZ_CP018799.1"/>
</dbReference>
<feature type="transmembrane region" description="Helical" evidence="6">
    <location>
        <begin position="76"/>
        <end position="99"/>
    </location>
</feature>
<organism evidence="8 9">
    <name type="scientific">Mariprofundus aestuarium</name>
    <dbReference type="NCBI Taxonomy" id="1921086"/>
    <lineage>
        <taxon>Bacteria</taxon>
        <taxon>Pseudomonadati</taxon>
        <taxon>Pseudomonadota</taxon>
        <taxon>Candidatius Mariprofundia</taxon>
        <taxon>Mariprofundales</taxon>
        <taxon>Mariprofundaceae</taxon>
        <taxon>Mariprofundus</taxon>
    </lineage>
</organism>
<dbReference type="OrthoDB" id="9806522at2"/>
<keyword evidence="4 6" id="KW-1133">Transmembrane helix</keyword>
<keyword evidence="2" id="KW-0813">Transport</keyword>
<dbReference type="GO" id="GO:0016020">
    <property type="term" value="C:membrane"/>
    <property type="evidence" value="ECO:0007669"/>
    <property type="project" value="UniProtKB-SubCell"/>
</dbReference>
<dbReference type="Proteomes" id="UP000231701">
    <property type="component" value="Chromosome"/>
</dbReference>
<protein>
    <submittedName>
        <fullName evidence="8">Solute carrier family 30 (Zinc transporter), member 9</fullName>
    </submittedName>
</protein>
<sequence length="321" mass="35582">MSSGSTKAVLTAIAGNSMVTVAKFIGFAFSGSSALLAEAVHSLADTANQGMLYLGLRRSQREADLNHHFGYGQERYFWNLVSAVTIFFLGCVYTIMHAVEQLRHDHTPELSWIPFLIIGFAFVVEGYSFFVALVEFRRQAEEAGKSFRTYFVETRDPTTLAVLIEDAVAVCGLVLALVGMGLAAWTGSAIFDGIAAICIGLLMGGLAWFLAATNRKFLLNRSNDEVNDIATKLWQADKQVQHVQRVNSIVLSPDDTLLMAEIELREETIFSSMSQEEIKQAVRFMGKLDEIRRALEDDVSRIAPETQHIFIEFTIPKKQAG</sequence>
<feature type="transmembrane region" description="Helical" evidence="6">
    <location>
        <begin position="111"/>
        <end position="136"/>
    </location>
</feature>